<dbReference type="Gene3D" id="3.40.50.1110">
    <property type="entry name" value="SGNH hydrolase"/>
    <property type="match status" value="1"/>
</dbReference>
<dbReference type="AlphaFoldDB" id="A0A2N0Z2G3"/>
<dbReference type="Proteomes" id="UP000233375">
    <property type="component" value="Unassembled WGS sequence"/>
</dbReference>
<comment type="caution">
    <text evidence="1">The sequence shown here is derived from an EMBL/GenBank/DDBJ whole genome shotgun (WGS) entry which is preliminary data.</text>
</comment>
<dbReference type="EMBL" id="PISE01000020">
    <property type="protein sequence ID" value="PKG23713.1"/>
    <property type="molecule type" value="Genomic_DNA"/>
</dbReference>
<name>A0A2N0Z2G3_9BACI</name>
<dbReference type="OrthoDB" id="2451965at2"/>
<sequence>MKATIIAFLSILLAAVLVVGNIHWGNSQTSSPSNLKNSSSNLEKSIDLDYYLSFAEAWPEDSQKQFETTLSNNASYHIVLLGSQSIGDSKVGLLPNLKEALTNTYDKYVSIENIVYDETSSNYVLNGETKNLIKQKPDMIIFEPFLLADNNVLNINTTLKNISTIIKETKEELPNVTFFLQPANQIYNASLYPTQVAALKKYAASENITYLNHWENWPEGDSKEVLDYINQDGTPNEKGYEVWSNYITDFLVNK</sequence>
<proteinExistence type="predicted"/>
<dbReference type="SUPFAM" id="SSF52266">
    <property type="entry name" value="SGNH hydrolase"/>
    <property type="match status" value="1"/>
</dbReference>
<keyword evidence="2" id="KW-1185">Reference proteome</keyword>
<organism evidence="1 2">
    <name type="scientific">Niallia nealsonii</name>
    <dbReference type="NCBI Taxonomy" id="115979"/>
    <lineage>
        <taxon>Bacteria</taxon>
        <taxon>Bacillati</taxon>
        <taxon>Bacillota</taxon>
        <taxon>Bacilli</taxon>
        <taxon>Bacillales</taxon>
        <taxon>Bacillaceae</taxon>
        <taxon>Niallia</taxon>
    </lineage>
</organism>
<dbReference type="RefSeq" id="WP_101177104.1">
    <property type="nucleotide sequence ID" value="NZ_PISE01000020.1"/>
</dbReference>
<dbReference type="CDD" id="cd00229">
    <property type="entry name" value="SGNH_hydrolase"/>
    <property type="match status" value="1"/>
</dbReference>
<evidence type="ECO:0000313" key="1">
    <source>
        <dbReference type="EMBL" id="PKG23713.1"/>
    </source>
</evidence>
<evidence type="ECO:0008006" key="3">
    <source>
        <dbReference type="Google" id="ProtNLM"/>
    </source>
</evidence>
<accession>A0A2N0Z2G3</accession>
<reference evidence="1 2" key="1">
    <citation type="journal article" date="2003" name="Int. J. Syst. Evol. Microbiol.">
        <title>Bacillus nealsonii sp. nov., isolated from a spacecraft-assembly facility, whose spores are gamma-radiation resistant.</title>
        <authorList>
            <person name="Venkateswaran K."/>
            <person name="Kempf M."/>
            <person name="Chen F."/>
            <person name="Satomi M."/>
            <person name="Nicholson W."/>
            <person name="Kern R."/>
        </authorList>
    </citation>
    <scope>NUCLEOTIDE SEQUENCE [LARGE SCALE GENOMIC DNA]</scope>
    <source>
        <strain evidence="1 2">FO-92</strain>
    </source>
</reference>
<protein>
    <recommendedName>
        <fullName evidence="3">SGNH/GDSL hydrolase family protein</fullName>
    </recommendedName>
</protein>
<dbReference type="InterPro" id="IPR036514">
    <property type="entry name" value="SGNH_hydro_sf"/>
</dbReference>
<gene>
    <name evidence="1" type="ORF">CWS01_10240</name>
</gene>
<evidence type="ECO:0000313" key="2">
    <source>
        <dbReference type="Proteomes" id="UP000233375"/>
    </source>
</evidence>